<dbReference type="VEuPathDB" id="CryptoDB:Cvel_27434"/>
<feature type="compositionally biased region" description="Basic and acidic residues" evidence="1">
    <location>
        <begin position="269"/>
        <end position="283"/>
    </location>
</feature>
<feature type="region of interest" description="Disordered" evidence="1">
    <location>
        <begin position="117"/>
        <end position="136"/>
    </location>
</feature>
<sequence length="977" mass="102181">MSRESWTPFVDQQRGTPSPPSSSRGGGGGKALIVSEEQAPGSAPLEAFLSPLQANSPQLDSQPPPPPLSGMRQNERDETEESGPSSSKSKHKEKEKGYSKAAGKWFKRLTSNIPIPTAIQSTLRGTSRGSRPESVHRVVQAAESMVIAQADTEDVVARLENMEKVKSFLVSKLKECESALLSTEAERDLLEEEAREVHSRLVEAEEALEGASRELEGQREAKTQMEERAGRLEAELEEVREQLRLAQQSAAAVSSPELTSGDGMDTAGEEERKGVEASERDDAATQTDEGGSREDKPRGVGGKSGGVDACVQAAVCGKSGGVDACVQAAVCDGLLSGVETGGRTAEGDKGEESAEGVLEKDEEVKGSDEGPGIPLPSWDDAPGPFPSAVCSEGGDLQGEGGGGSGEEKGEKEKKEERDGKEGVLVEEEGEGREPRSPEGEEGGERAEGPVNTSQTRGGDKTESDWQRLSAERDEALRVSEELRERLRAAEWELEEMKKKRENAMLGRGNGGEEEEETTADLAKAGLVVSQIAAGVQDLSGHTSAGGISHGGGGTDLLPTGTDTVSGEEAKETESHSPRRFSRLPPGSFSPPADQIVSVEHRSEGEAGNVSRHSPTVGPCESPATSAPHVRGSPRFSRTRTNEGGGREAKRGPSLEELAADLGMGVGMAPGRGCPPSSEAERTAAPPLSPSAIRPPFLPPAADSGRPSLPTVESAKAFQSSSSPQNGLTEGSPVKSSRGHGMSPTAERDSAVSLVEFFGDGIGPPTLSDVGGRTSVTAGGRGGASGSPSSSSRPPPLSGSSASPARHNRHTQPQGQSPNSSSGRAAKGKGKGSGWDFSMNIQREVVGGLTSMVSQGWHAVRQGVEAFAEDVVGYEDEEEEEDGGEPWHANARGAPIPPSRVPYGGGGMFVNTDTSSSSSGPAVGGGTRSPTRMDAHTRERENGRPSPLPVPPAAHEGLQGDRVKPLNLKKKKHDKERN</sequence>
<name>A0A0G4HGS8_9ALVE</name>
<dbReference type="AlphaFoldDB" id="A0A0G4HGS8"/>
<reference evidence="2" key="1">
    <citation type="submission" date="2014-11" db="EMBL/GenBank/DDBJ databases">
        <authorList>
            <person name="Otto D Thomas"/>
            <person name="Naeem Raeece"/>
        </authorList>
    </citation>
    <scope>NUCLEOTIDE SEQUENCE</scope>
</reference>
<organism evidence="2">
    <name type="scientific">Chromera velia CCMP2878</name>
    <dbReference type="NCBI Taxonomy" id="1169474"/>
    <lineage>
        <taxon>Eukaryota</taxon>
        <taxon>Sar</taxon>
        <taxon>Alveolata</taxon>
        <taxon>Colpodellida</taxon>
        <taxon>Chromeraceae</taxon>
        <taxon>Chromera</taxon>
    </lineage>
</organism>
<gene>
    <name evidence="2" type="ORF">Cvel_27434</name>
</gene>
<feature type="region of interest" description="Disordered" evidence="1">
    <location>
        <begin position="1"/>
        <end position="103"/>
    </location>
</feature>
<feature type="compositionally biased region" description="Low complexity" evidence="1">
    <location>
        <begin position="785"/>
        <end position="804"/>
    </location>
</feature>
<feature type="compositionally biased region" description="Polar residues" evidence="1">
    <location>
        <begin position="716"/>
        <end position="728"/>
    </location>
</feature>
<feature type="compositionally biased region" description="Basic and acidic residues" evidence="1">
    <location>
        <begin position="457"/>
        <end position="479"/>
    </location>
</feature>
<proteinExistence type="predicted"/>
<feature type="region of interest" description="Disordered" evidence="1">
    <location>
        <begin position="492"/>
        <end position="521"/>
    </location>
</feature>
<feature type="compositionally biased region" description="Basic and acidic residues" evidence="1">
    <location>
        <begin position="345"/>
        <end position="368"/>
    </location>
</feature>
<feature type="region of interest" description="Disordered" evidence="1">
    <location>
        <begin position="539"/>
        <end position="837"/>
    </location>
</feature>
<feature type="region of interest" description="Disordered" evidence="1">
    <location>
        <begin position="337"/>
        <end position="479"/>
    </location>
</feature>
<feature type="compositionally biased region" description="Polar residues" evidence="1">
    <location>
        <begin position="249"/>
        <end position="258"/>
    </location>
</feature>
<evidence type="ECO:0000256" key="1">
    <source>
        <dbReference type="SAM" id="MobiDB-lite"/>
    </source>
</evidence>
<feature type="compositionally biased region" description="Polar residues" evidence="1">
    <location>
        <begin position="117"/>
        <end position="129"/>
    </location>
</feature>
<protein>
    <submittedName>
        <fullName evidence="2">Uncharacterized protein</fullName>
    </submittedName>
</protein>
<feature type="compositionally biased region" description="Acidic residues" evidence="1">
    <location>
        <begin position="873"/>
        <end position="883"/>
    </location>
</feature>
<evidence type="ECO:0000313" key="2">
    <source>
        <dbReference type="EMBL" id="CEM43305.1"/>
    </source>
</evidence>
<dbReference type="EMBL" id="CDMZ01002654">
    <property type="protein sequence ID" value="CEM43305.1"/>
    <property type="molecule type" value="Genomic_DNA"/>
</dbReference>
<feature type="compositionally biased region" description="Basic and acidic residues" evidence="1">
    <location>
        <begin position="431"/>
        <end position="447"/>
    </location>
</feature>
<feature type="compositionally biased region" description="Low complexity" evidence="1">
    <location>
        <begin position="811"/>
        <end position="824"/>
    </location>
</feature>
<feature type="compositionally biased region" description="Basic and acidic residues" evidence="1">
    <location>
        <begin position="644"/>
        <end position="653"/>
    </location>
</feature>
<feature type="compositionally biased region" description="Basic and acidic residues" evidence="1">
    <location>
        <begin position="211"/>
        <end position="243"/>
    </location>
</feature>
<feature type="region of interest" description="Disordered" evidence="1">
    <location>
        <begin position="205"/>
        <end position="306"/>
    </location>
</feature>
<accession>A0A0G4HGS8</accession>
<feature type="compositionally biased region" description="Basic and acidic residues" evidence="1">
    <location>
        <begin position="930"/>
        <end position="942"/>
    </location>
</feature>
<feature type="compositionally biased region" description="Gly residues" evidence="1">
    <location>
        <begin position="395"/>
        <end position="404"/>
    </location>
</feature>
<feature type="compositionally biased region" description="Basic and acidic residues" evidence="1">
    <location>
        <begin position="567"/>
        <end position="576"/>
    </location>
</feature>
<feature type="compositionally biased region" description="Basic and acidic residues" evidence="1">
    <location>
        <begin position="405"/>
        <end position="423"/>
    </location>
</feature>
<feature type="compositionally biased region" description="Basic residues" evidence="1">
    <location>
        <begin position="966"/>
        <end position="977"/>
    </location>
</feature>
<feature type="compositionally biased region" description="Basic and acidic residues" evidence="1">
    <location>
        <begin position="492"/>
        <end position="502"/>
    </location>
</feature>
<feature type="region of interest" description="Disordered" evidence="1">
    <location>
        <begin position="873"/>
        <end position="977"/>
    </location>
</feature>